<dbReference type="AlphaFoldDB" id="A0A1Y5IA97"/>
<dbReference type="InterPro" id="IPR007304">
    <property type="entry name" value="TAP46-like"/>
</dbReference>
<feature type="compositionally biased region" description="Basic and acidic residues" evidence="2">
    <location>
        <begin position="586"/>
        <end position="595"/>
    </location>
</feature>
<evidence type="ECO:0000256" key="1">
    <source>
        <dbReference type="SAM" id="Coils"/>
    </source>
</evidence>
<gene>
    <name evidence="4" type="ORF">BE221DRAFT_200077</name>
</gene>
<dbReference type="eggNOG" id="KOG2852">
    <property type="taxonomic scope" value="Eukaryota"/>
</dbReference>
<dbReference type="GO" id="GO:0005737">
    <property type="term" value="C:cytoplasm"/>
    <property type="evidence" value="ECO:0007669"/>
    <property type="project" value="TreeGrafter"/>
</dbReference>
<feature type="compositionally biased region" description="Basic and acidic residues" evidence="2">
    <location>
        <begin position="1"/>
        <end position="16"/>
    </location>
</feature>
<feature type="region of interest" description="Disordered" evidence="2">
    <location>
        <begin position="568"/>
        <end position="595"/>
    </location>
</feature>
<evidence type="ECO:0000256" key="2">
    <source>
        <dbReference type="SAM" id="MobiDB-lite"/>
    </source>
</evidence>
<dbReference type="GO" id="GO:0009966">
    <property type="term" value="P:regulation of signal transduction"/>
    <property type="evidence" value="ECO:0007669"/>
    <property type="project" value="InterPro"/>
</dbReference>
<feature type="coiled-coil region" evidence="1">
    <location>
        <begin position="145"/>
        <end position="179"/>
    </location>
</feature>
<dbReference type="PANTHER" id="PTHR13847:SF150">
    <property type="entry name" value="OXIDOREDUCTASE TDA3-RELATED"/>
    <property type="match status" value="1"/>
</dbReference>
<protein>
    <submittedName>
        <fullName evidence="4">FAD dependent oxidoreductase-domain-containing protein</fullName>
    </submittedName>
</protein>
<reference evidence="4" key="1">
    <citation type="submission" date="2017-04" db="EMBL/GenBank/DDBJ databases">
        <title>Population genomics of picophytoplankton unveils novel chromosome hypervariability.</title>
        <authorList>
            <consortium name="DOE Joint Genome Institute"/>
            <person name="Blanc-Mathieu R."/>
            <person name="Krasovec M."/>
            <person name="Hebrard M."/>
            <person name="Yau S."/>
            <person name="Desgranges E."/>
            <person name="Martin J."/>
            <person name="Schackwitz W."/>
            <person name="Kuo A."/>
            <person name="Salin G."/>
            <person name="Donnadieu C."/>
            <person name="Desdevises Y."/>
            <person name="Sanchez-Ferandin S."/>
            <person name="Moreau H."/>
            <person name="Rivals E."/>
            <person name="Grigoriev I.V."/>
            <person name="Grimsley N."/>
            <person name="Eyre-Walker A."/>
            <person name="Piganeau G."/>
        </authorList>
    </citation>
    <scope>NUCLEOTIDE SEQUENCE [LARGE SCALE GENOMIC DNA]</scope>
    <source>
        <strain evidence="4">RCC 1115</strain>
    </source>
</reference>
<dbReference type="EMBL" id="KZ155826">
    <property type="protein sequence ID" value="OUS44082.1"/>
    <property type="molecule type" value="Genomic_DNA"/>
</dbReference>
<feature type="domain" description="FAD dependent oxidoreductase" evidence="3">
    <location>
        <begin position="207"/>
        <end position="556"/>
    </location>
</feature>
<feature type="compositionally biased region" description="Acidic residues" evidence="2">
    <location>
        <begin position="17"/>
        <end position="30"/>
    </location>
</feature>
<dbReference type="Pfam" id="PF04177">
    <property type="entry name" value="TAP42"/>
    <property type="match status" value="1"/>
</dbReference>
<dbReference type="InterPro" id="IPR036188">
    <property type="entry name" value="FAD/NAD-bd_sf"/>
</dbReference>
<evidence type="ECO:0000259" key="3">
    <source>
        <dbReference type="Pfam" id="PF01266"/>
    </source>
</evidence>
<accession>A0A1Y5IA97</accession>
<dbReference type="SUPFAM" id="SSF51905">
    <property type="entry name" value="FAD/NAD(P)-binding domain"/>
    <property type="match status" value="1"/>
</dbReference>
<sequence length="595" mass="66158">MEEIEEILKRRSRVEEESGSESASEEDETDHDALEREYWMKRIELETYETLDELPSLRMEREMFLRRDELEEARRAERERMNADERVGRDARIETYTIEREDVNALAGPSILTADPRTRFRTEVFRPTVALPTMTVEQFGEIERREMLERELRSAERELERAAIRAAKTEEQIEEEELAETRRWDAFKDDNPYGSGNSRLRPCSAARVAIAGGGLIGASCAYFLQRAGCEVTLIERVAVASAASGKGGGFLARDWGDGSVTQALHRRSYALHEELAEALALETYRKIPTLSVVGGDGLEAATPLVSWLDGDIAMCRMMDENGTAQVTPRELCEKLHAGALASGATSVKGEVVGVMFNDDGTKARGLEYVNEETGERHAVEADHVVIAMGPWSTRASEWFGIKVPMTGIRSTSIMYEANEKVMNEPAALFCGEDQNGCHLEVYPRSTGEVYLCGIGGSDYVDESRLLPNGDCDRSDKITPDDKRVAAAMRSFGVMSKSIAGDGKKPMVTQACMRPCAPDALPILGPVDGIENAYMATAHNCWGILWSPVTGEIITQLITQGKSDIDIRPFSPTRFMSRGQRGRGRKMRSEEVGEQW</sequence>
<feature type="region of interest" description="Disordered" evidence="2">
    <location>
        <begin position="1"/>
        <end position="33"/>
    </location>
</feature>
<dbReference type="Proteomes" id="UP000195557">
    <property type="component" value="Unassembled WGS sequence"/>
</dbReference>
<evidence type="ECO:0000313" key="4">
    <source>
        <dbReference type="EMBL" id="OUS44082.1"/>
    </source>
</evidence>
<organism evidence="4">
    <name type="scientific">Ostreococcus tauri</name>
    <name type="common">Marine green alga</name>
    <dbReference type="NCBI Taxonomy" id="70448"/>
    <lineage>
        <taxon>Eukaryota</taxon>
        <taxon>Viridiplantae</taxon>
        <taxon>Chlorophyta</taxon>
        <taxon>Mamiellophyceae</taxon>
        <taxon>Mamiellales</taxon>
        <taxon>Bathycoccaceae</taxon>
        <taxon>Ostreococcus</taxon>
    </lineage>
</organism>
<dbReference type="Gene3D" id="3.50.50.60">
    <property type="entry name" value="FAD/NAD(P)-binding domain"/>
    <property type="match status" value="2"/>
</dbReference>
<dbReference type="Pfam" id="PF01266">
    <property type="entry name" value="DAO"/>
    <property type="match status" value="1"/>
</dbReference>
<name>A0A1Y5IA97_OSTTA</name>
<dbReference type="PANTHER" id="PTHR13847">
    <property type="entry name" value="SARCOSINE DEHYDROGENASE-RELATED"/>
    <property type="match status" value="1"/>
</dbReference>
<dbReference type="InterPro" id="IPR006076">
    <property type="entry name" value="FAD-dep_OxRdtase"/>
</dbReference>
<keyword evidence="1" id="KW-0175">Coiled coil</keyword>
<proteinExistence type="predicted"/>
<dbReference type="Gene3D" id="3.30.9.10">
    <property type="entry name" value="D-Amino Acid Oxidase, subunit A, domain 2"/>
    <property type="match status" value="1"/>
</dbReference>